<dbReference type="EMBL" id="BPQV01000013">
    <property type="protein sequence ID" value="GJE29056.1"/>
    <property type="molecule type" value="Genomic_DNA"/>
</dbReference>
<proteinExistence type="inferred from homology"/>
<comment type="subunit">
    <text evidence="1 5">Homodimer.</text>
</comment>
<dbReference type="PIRSF" id="PIRSF017306">
    <property type="entry name" value="Ureidogly_hydro"/>
    <property type="match status" value="1"/>
</dbReference>
<dbReference type="InterPro" id="IPR047233">
    <property type="entry name" value="UAH_cupin"/>
</dbReference>
<keyword evidence="8" id="KW-1185">Reference proteome</keyword>
<dbReference type="HAMAP" id="MF_00616">
    <property type="entry name" value="Ureidogly_lyase"/>
    <property type="match status" value="1"/>
</dbReference>
<dbReference type="Gene3D" id="2.60.120.480">
    <property type="entry name" value="Ureidoglycolate hydrolase"/>
    <property type="match status" value="1"/>
</dbReference>
<reference evidence="7" key="1">
    <citation type="journal article" date="2021" name="Front. Microbiol.">
        <title>Comprehensive Comparative Genomics and Phenotyping of Methylobacterium Species.</title>
        <authorList>
            <person name="Alessa O."/>
            <person name="Ogura Y."/>
            <person name="Fujitani Y."/>
            <person name="Takami H."/>
            <person name="Hayashi T."/>
            <person name="Sahin N."/>
            <person name="Tani A."/>
        </authorList>
    </citation>
    <scope>NUCLEOTIDE SEQUENCE</scope>
    <source>
        <strain evidence="7">NBRC 15689</strain>
    </source>
</reference>
<comment type="similarity">
    <text evidence="5">Belongs to the ureidoglycolate lyase family.</text>
</comment>
<evidence type="ECO:0000256" key="3">
    <source>
        <dbReference type="ARBA" id="ARBA00023239"/>
    </source>
</evidence>
<comment type="cofactor">
    <cofactor evidence="5">
        <name>Ni(2+)</name>
        <dbReference type="ChEBI" id="CHEBI:49786"/>
    </cofactor>
</comment>
<dbReference type="EC" id="4.3.2.3" evidence="5"/>
<organism evidence="7 8">
    <name type="scientific">Methylobacterium organophilum</name>
    <dbReference type="NCBI Taxonomy" id="410"/>
    <lineage>
        <taxon>Bacteria</taxon>
        <taxon>Pseudomonadati</taxon>
        <taxon>Pseudomonadota</taxon>
        <taxon>Alphaproteobacteria</taxon>
        <taxon>Hyphomicrobiales</taxon>
        <taxon>Methylobacteriaceae</taxon>
        <taxon>Methylobacterium</taxon>
    </lineage>
</organism>
<dbReference type="InterPro" id="IPR024060">
    <property type="entry name" value="Ureidoglycolate_lyase_dom_sf"/>
</dbReference>
<sequence length="173" mass="18730">MSERILIARPLTREAFAPFGDVLDKRAEAARPMNSGRALRFPALAEACVADTDGRVVIGFVAAQPYAMPLTLRLVERHPLGSQAFMPLNGAPFLVVVCPDEGDRPGRPQAFVTAPGQGVSYHRGTWHGVLTPFGAAQDFLVVDRGGPGANLDEHPFEQPWRIHLPDAPPHPRG</sequence>
<comment type="catalytic activity">
    <reaction evidence="4 5">
        <text>(S)-ureidoglycolate = urea + glyoxylate</text>
        <dbReference type="Rhea" id="RHEA:11304"/>
        <dbReference type="ChEBI" id="CHEBI:16199"/>
        <dbReference type="ChEBI" id="CHEBI:36655"/>
        <dbReference type="ChEBI" id="CHEBI:57296"/>
        <dbReference type="EC" id="4.3.2.3"/>
    </reaction>
</comment>
<feature type="region of interest" description="Disordered" evidence="6">
    <location>
        <begin position="150"/>
        <end position="173"/>
    </location>
</feature>
<dbReference type="InterPro" id="IPR023525">
    <property type="entry name" value="Ureidogly_lyase_bac"/>
</dbReference>
<keyword evidence="3 5" id="KW-0456">Lyase</keyword>
<dbReference type="SUPFAM" id="SSF51182">
    <property type="entry name" value="RmlC-like cupins"/>
    <property type="match status" value="1"/>
</dbReference>
<name>A0ABQ4TBJ8_METOR</name>
<dbReference type="PANTHER" id="PTHR21221">
    <property type="entry name" value="UREIDOGLYCOLATE HYDROLASE"/>
    <property type="match status" value="1"/>
</dbReference>
<dbReference type="RefSeq" id="WP_238313207.1">
    <property type="nucleotide sequence ID" value="NZ_BPQV01000013.1"/>
</dbReference>
<dbReference type="GO" id="GO:0016829">
    <property type="term" value="F:lyase activity"/>
    <property type="evidence" value="ECO:0007669"/>
    <property type="project" value="UniProtKB-KW"/>
</dbReference>
<evidence type="ECO:0000256" key="6">
    <source>
        <dbReference type="SAM" id="MobiDB-lite"/>
    </source>
</evidence>
<evidence type="ECO:0000256" key="5">
    <source>
        <dbReference type="HAMAP-Rule" id="MF_00616"/>
    </source>
</evidence>
<reference evidence="7" key="2">
    <citation type="submission" date="2021-08" db="EMBL/GenBank/DDBJ databases">
        <authorList>
            <person name="Tani A."/>
            <person name="Ola A."/>
            <person name="Ogura Y."/>
            <person name="Katsura K."/>
            <person name="Hayashi T."/>
        </authorList>
    </citation>
    <scope>NUCLEOTIDE SEQUENCE</scope>
    <source>
        <strain evidence="7">NBRC 15689</strain>
    </source>
</reference>
<dbReference type="Proteomes" id="UP001055156">
    <property type="component" value="Unassembled WGS sequence"/>
</dbReference>
<dbReference type="InterPro" id="IPR011051">
    <property type="entry name" value="RmlC_Cupin_sf"/>
</dbReference>
<comment type="caution">
    <text evidence="7">The sequence shown here is derived from an EMBL/GenBank/DDBJ whole genome shotgun (WGS) entry which is preliminary data.</text>
</comment>
<dbReference type="NCBIfam" id="NF009932">
    <property type="entry name" value="PRK13395.1"/>
    <property type="match status" value="1"/>
</dbReference>
<comment type="function">
    <text evidence="5">Catalyzes the catabolism of the allantoin degradation intermediate (S)-ureidoglycolate, generating urea and glyoxylate. Involved in the utilization of allantoin as nitrogen source.</text>
</comment>
<evidence type="ECO:0000313" key="8">
    <source>
        <dbReference type="Proteomes" id="UP001055156"/>
    </source>
</evidence>
<dbReference type="Pfam" id="PF04115">
    <property type="entry name" value="Ureidogly_lyase"/>
    <property type="match status" value="1"/>
</dbReference>
<gene>
    <name evidence="7" type="primary">allA_1</name>
    <name evidence="5" type="synonym">allA</name>
    <name evidence="7" type="ORF">LKMONMHP_3931</name>
</gene>
<dbReference type="PANTHER" id="PTHR21221:SF1">
    <property type="entry name" value="UREIDOGLYCOLATE LYASE"/>
    <property type="match status" value="1"/>
</dbReference>
<keyword evidence="2 5" id="KW-0659">Purine metabolism</keyword>
<dbReference type="CDD" id="cd20298">
    <property type="entry name" value="cupin_UAH"/>
    <property type="match status" value="1"/>
</dbReference>
<evidence type="ECO:0000256" key="1">
    <source>
        <dbReference type="ARBA" id="ARBA00011738"/>
    </source>
</evidence>
<evidence type="ECO:0000313" key="7">
    <source>
        <dbReference type="EMBL" id="GJE29056.1"/>
    </source>
</evidence>
<dbReference type="InterPro" id="IPR007247">
    <property type="entry name" value="Ureidogly_lyase"/>
</dbReference>
<accession>A0ABQ4TBJ8</accession>
<evidence type="ECO:0000256" key="4">
    <source>
        <dbReference type="ARBA" id="ARBA00047684"/>
    </source>
</evidence>
<evidence type="ECO:0000256" key="2">
    <source>
        <dbReference type="ARBA" id="ARBA00022631"/>
    </source>
</evidence>
<comment type="pathway">
    <text evidence="5">Nitrogen metabolism; (S)-allantoin degradation.</text>
</comment>
<protein>
    <recommendedName>
        <fullName evidence="5">Ureidoglycolate lyase</fullName>
        <ecNumber evidence="5">4.3.2.3</ecNumber>
    </recommendedName>
    <alternativeName>
        <fullName evidence="5">Ureidoglycolatase</fullName>
    </alternativeName>
</protein>